<keyword evidence="2" id="KW-0238">DNA-binding</keyword>
<gene>
    <name evidence="7" type="ORF">CBF32_09850</name>
    <name evidence="6" type="ORF">HED35_05210</name>
</gene>
<reference evidence="7 8" key="1">
    <citation type="submission" date="2017-05" db="EMBL/GenBank/DDBJ databases">
        <title>Vagococcus spp. assemblies.</title>
        <authorList>
            <person name="Gulvik C.A."/>
        </authorList>
    </citation>
    <scope>NUCLEOTIDE SEQUENCE [LARGE SCALE GENOMIC DNA]</scope>
    <source>
        <strain evidence="7 8">NCFB 2497</strain>
    </source>
</reference>
<dbReference type="SUPFAM" id="SSF46689">
    <property type="entry name" value="Homeodomain-like"/>
    <property type="match status" value="1"/>
</dbReference>
<dbReference type="Gene3D" id="3.40.50.10490">
    <property type="entry name" value="Glucose-6-phosphate isomerase like protein, domain 1"/>
    <property type="match status" value="1"/>
</dbReference>
<dbReference type="InterPro" id="IPR046348">
    <property type="entry name" value="SIS_dom_sf"/>
</dbReference>
<feature type="domain" description="HTH rpiR-type" evidence="4">
    <location>
        <begin position="1"/>
        <end position="76"/>
    </location>
</feature>
<reference evidence="6 9" key="2">
    <citation type="submission" date="2020-03" db="EMBL/GenBank/DDBJ databases">
        <title>Bacterial samples isolated from urine from healthy bovine heifers (Gyr breed).</title>
        <authorList>
            <person name="Giannattasio-Ferraz S."/>
            <person name="Maskeri L."/>
            <person name="Penido A."/>
            <person name="Barbosa-Stancioli E.F."/>
            <person name="Putonti C."/>
        </authorList>
    </citation>
    <scope>NUCLEOTIDE SEQUENCE [LARGE SCALE GENOMIC DNA]</scope>
    <source>
        <strain evidence="6 9">UFMG-H7</strain>
    </source>
</reference>
<dbReference type="GO" id="GO:0003677">
    <property type="term" value="F:DNA binding"/>
    <property type="evidence" value="ECO:0007669"/>
    <property type="project" value="UniProtKB-KW"/>
</dbReference>
<dbReference type="Gene3D" id="1.10.10.10">
    <property type="entry name" value="Winged helix-like DNA-binding domain superfamily/Winged helix DNA-binding domain"/>
    <property type="match status" value="1"/>
</dbReference>
<dbReference type="GeneID" id="63146965"/>
<dbReference type="EMBL" id="NGJX01000010">
    <property type="protein sequence ID" value="RSU00904.1"/>
    <property type="molecule type" value="Genomic_DNA"/>
</dbReference>
<name>A0A369ASU4_9ENTE</name>
<dbReference type="InterPro" id="IPR035472">
    <property type="entry name" value="RpiR-like_SIS"/>
</dbReference>
<evidence type="ECO:0000313" key="9">
    <source>
        <dbReference type="Proteomes" id="UP000521358"/>
    </source>
</evidence>
<dbReference type="InterPro" id="IPR000281">
    <property type="entry name" value="HTH_RpiR"/>
</dbReference>
<dbReference type="GO" id="GO:0003700">
    <property type="term" value="F:DNA-binding transcription factor activity"/>
    <property type="evidence" value="ECO:0007669"/>
    <property type="project" value="InterPro"/>
</dbReference>
<keyword evidence="3" id="KW-0804">Transcription</keyword>
<evidence type="ECO:0000313" key="8">
    <source>
        <dbReference type="Proteomes" id="UP000288197"/>
    </source>
</evidence>
<dbReference type="Proteomes" id="UP000521358">
    <property type="component" value="Unassembled WGS sequence"/>
</dbReference>
<dbReference type="RefSeq" id="WP_114290078.1">
    <property type="nucleotide sequence ID" value="NZ_CP081461.1"/>
</dbReference>
<comment type="caution">
    <text evidence="7">The sequence shown here is derived from an EMBL/GenBank/DDBJ whole genome shotgun (WGS) entry which is preliminary data.</text>
</comment>
<dbReference type="EMBL" id="JAAVMB010000004">
    <property type="protein sequence ID" value="NKC67478.1"/>
    <property type="molecule type" value="Genomic_DNA"/>
</dbReference>
<evidence type="ECO:0000256" key="3">
    <source>
        <dbReference type="ARBA" id="ARBA00023163"/>
    </source>
</evidence>
<dbReference type="PANTHER" id="PTHR30514">
    <property type="entry name" value="GLUCOKINASE"/>
    <property type="match status" value="1"/>
</dbReference>
<keyword evidence="8" id="KW-1185">Reference proteome</keyword>
<evidence type="ECO:0000256" key="2">
    <source>
        <dbReference type="ARBA" id="ARBA00023125"/>
    </source>
</evidence>
<dbReference type="AlphaFoldDB" id="A0A369ASU4"/>
<dbReference type="GO" id="GO:0097367">
    <property type="term" value="F:carbohydrate derivative binding"/>
    <property type="evidence" value="ECO:0007669"/>
    <property type="project" value="InterPro"/>
</dbReference>
<dbReference type="PROSITE" id="PS51071">
    <property type="entry name" value="HTH_RPIR"/>
    <property type="match status" value="1"/>
</dbReference>
<dbReference type="PANTHER" id="PTHR30514:SF10">
    <property type="entry name" value="MURR_RPIR FAMILY TRANSCRIPTIONAL REGULATOR"/>
    <property type="match status" value="1"/>
</dbReference>
<sequence>MDIILALNKQENFNTTEIFIANYILKNPKNALTTSVQELANATFSSTSSIVRLCRKIGLKGFADFKIQLSAQLQVKPKELIEVDPSFPFSDNDTNADILNKLKALYTDSINQTSFLYTNELLEQAVSSIIDANKIGIFSYGDTTVPALNFQNKMMKIGFHILMPNLPGENRHLANNFSDDDCVLILSYSGESKNSYRIAKILKNRQVKLIVVTAYPESHIGKLADLILPVSVSENQTIKLSTFSSQIGIEYVLNSLFSCIFVSNYDTHMKKRIESEEDFLNDRFI</sequence>
<feature type="domain" description="SIS" evidence="5">
    <location>
        <begin position="125"/>
        <end position="266"/>
    </location>
</feature>
<dbReference type="InterPro" id="IPR047640">
    <property type="entry name" value="RpiR-like"/>
</dbReference>
<protein>
    <submittedName>
        <fullName evidence="6">MurR/RpiR family transcriptional regulator</fullName>
    </submittedName>
</protein>
<evidence type="ECO:0000313" key="6">
    <source>
        <dbReference type="EMBL" id="NKC67478.1"/>
    </source>
</evidence>
<dbReference type="Pfam" id="PF01418">
    <property type="entry name" value="HTH_6"/>
    <property type="match status" value="1"/>
</dbReference>
<dbReference type="CDD" id="cd05013">
    <property type="entry name" value="SIS_RpiR"/>
    <property type="match status" value="1"/>
</dbReference>
<dbReference type="Pfam" id="PF01380">
    <property type="entry name" value="SIS"/>
    <property type="match status" value="1"/>
</dbReference>
<dbReference type="PROSITE" id="PS51464">
    <property type="entry name" value="SIS"/>
    <property type="match status" value="1"/>
</dbReference>
<dbReference type="Proteomes" id="UP000288197">
    <property type="component" value="Unassembled WGS sequence"/>
</dbReference>
<dbReference type="InterPro" id="IPR036388">
    <property type="entry name" value="WH-like_DNA-bd_sf"/>
</dbReference>
<organism evidence="7 8">
    <name type="scientific">Vagococcus fluvialis</name>
    <dbReference type="NCBI Taxonomy" id="2738"/>
    <lineage>
        <taxon>Bacteria</taxon>
        <taxon>Bacillati</taxon>
        <taxon>Bacillota</taxon>
        <taxon>Bacilli</taxon>
        <taxon>Lactobacillales</taxon>
        <taxon>Enterococcaceae</taxon>
        <taxon>Vagococcus</taxon>
    </lineage>
</organism>
<evidence type="ECO:0000313" key="7">
    <source>
        <dbReference type="EMBL" id="RSU00904.1"/>
    </source>
</evidence>
<proteinExistence type="predicted"/>
<keyword evidence="1" id="KW-0805">Transcription regulation</keyword>
<dbReference type="SUPFAM" id="SSF53697">
    <property type="entry name" value="SIS domain"/>
    <property type="match status" value="1"/>
</dbReference>
<evidence type="ECO:0000256" key="1">
    <source>
        <dbReference type="ARBA" id="ARBA00023015"/>
    </source>
</evidence>
<dbReference type="OrthoDB" id="3684496at2"/>
<evidence type="ECO:0000259" key="4">
    <source>
        <dbReference type="PROSITE" id="PS51071"/>
    </source>
</evidence>
<accession>A0A369ASU4</accession>
<evidence type="ECO:0000259" key="5">
    <source>
        <dbReference type="PROSITE" id="PS51464"/>
    </source>
</evidence>
<dbReference type="InterPro" id="IPR009057">
    <property type="entry name" value="Homeodomain-like_sf"/>
</dbReference>
<dbReference type="GO" id="GO:1901135">
    <property type="term" value="P:carbohydrate derivative metabolic process"/>
    <property type="evidence" value="ECO:0007669"/>
    <property type="project" value="InterPro"/>
</dbReference>
<dbReference type="InterPro" id="IPR001347">
    <property type="entry name" value="SIS_dom"/>
</dbReference>